<dbReference type="Proteomes" id="UP000478836">
    <property type="component" value="Unassembled WGS sequence"/>
</dbReference>
<accession>A0ABQ6V600</accession>
<sequence length="293" mass="31504">MNAAEAVRDRIVSTVAASGFDAHGLHVRIGADEAEHRWAPDVREDVHSVAKGVCVLAAAIAADEGAISFDDPVISSLPAVAYGEGVDEVTLRHLLTMSSGIDLPWSETLMTDWPDLAVEFLRRPSRGRVFQYSNASTYTAMTALAAHVGDVGDYVERRLFRPLGIDGAHWERCPLGRIEAGGGLHLRTTEIARIGLLLRDRGMWEGRQLVSPEWIDGMHRNGVIAGENPGYSRYALAGWGGPGRAWRLHGAHGQLLILLDDAVVTVTAADHFGADAFAAAVVDILEDADETAA</sequence>
<dbReference type="PANTHER" id="PTHR43283">
    <property type="entry name" value="BETA-LACTAMASE-RELATED"/>
    <property type="match status" value="1"/>
</dbReference>
<evidence type="ECO:0000313" key="3">
    <source>
        <dbReference type="Proteomes" id="UP000478836"/>
    </source>
</evidence>
<organism evidence="2 3">
    <name type="scientific">Microbacterium algeriense</name>
    <dbReference type="NCBI Taxonomy" id="2615184"/>
    <lineage>
        <taxon>Bacteria</taxon>
        <taxon>Bacillati</taxon>
        <taxon>Actinomycetota</taxon>
        <taxon>Actinomycetes</taxon>
        <taxon>Micrococcales</taxon>
        <taxon>Microbacteriaceae</taxon>
        <taxon>Microbacterium</taxon>
    </lineage>
</organism>
<reference evidence="3" key="1">
    <citation type="submission" date="2019-09" db="EMBL/GenBank/DDBJ databases">
        <title>Whole genome sequencing of Microbacterium maritypicum.</title>
        <authorList>
            <person name="Lenchi N."/>
        </authorList>
    </citation>
    <scope>NUCLEOTIDE SEQUENCE [LARGE SCALE GENOMIC DNA]</scope>
    <source>
        <strain evidence="3">G1</strain>
    </source>
</reference>
<proteinExistence type="predicted"/>
<dbReference type="InterPro" id="IPR001466">
    <property type="entry name" value="Beta-lactam-related"/>
</dbReference>
<comment type="caution">
    <text evidence="2">The sequence shown here is derived from an EMBL/GenBank/DDBJ whole genome shotgun (WGS) entry which is preliminary data.</text>
</comment>
<dbReference type="EMBL" id="WAAO01000002">
    <property type="protein sequence ID" value="KAB1864420.1"/>
    <property type="molecule type" value="Genomic_DNA"/>
</dbReference>
<dbReference type="GO" id="GO:0016787">
    <property type="term" value="F:hydrolase activity"/>
    <property type="evidence" value="ECO:0007669"/>
    <property type="project" value="UniProtKB-KW"/>
</dbReference>
<dbReference type="InterPro" id="IPR050789">
    <property type="entry name" value="Diverse_Enzym_Activities"/>
</dbReference>
<dbReference type="GeneID" id="77476769"/>
<dbReference type="InterPro" id="IPR012338">
    <property type="entry name" value="Beta-lactam/transpept-like"/>
</dbReference>
<feature type="domain" description="Beta-lactamase-related" evidence="1">
    <location>
        <begin position="33"/>
        <end position="178"/>
    </location>
</feature>
<dbReference type="RefSeq" id="WP_124895369.1">
    <property type="nucleotide sequence ID" value="NZ_WAAO01000002.1"/>
</dbReference>
<dbReference type="PANTHER" id="PTHR43283:SF7">
    <property type="entry name" value="BETA-LACTAMASE-RELATED DOMAIN-CONTAINING PROTEIN"/>
    <property type="match status" value="1"/>
</dbReference>
<name>A0ABQ6V600_9MICO</name>
<keyword evidence="3" id="KW-1185">Reference proteome</keyword>
<evidence type="ECO:0000313" key="2">
    <source>
        <dbReference type="EMBL" id="KAB1864420.1"/>
    </source>
</evidence>
<dbReference type="SUPFAM" id="SSF56601">
    <property type="entry name" value="beta-lactamase/transpeptidase-like"/>
    <property type="match status" value="1"/>
</dbReference>
<dbReference type="Gene3D" id="3.40.710.10">
    <property type="entry name" value="DD-peptidase/beta-lactamase superfamily"/>
    <property type="match status" value="1"/>
</dbReference>
<keyword evidence="2" id="KW-0378">Hydrolase</keyword>
<protein>
    <submittedName>
        <fullName evidence="2">Serine hydrolase</fullName>
    </submittedName>
</protein>
<gene>
    <name evidence="2" type="ORF">F6A08_09920</name>
</gene>
<evidence type="ECO:0000259" key="1">
    <source>
        <dbReference type="Pfam" id="PF00144"/>
    </source>
</evidence>
<dbReference type="Pfam" id="PF00144">
    <property type="entry name" value="Beta-lactamase"/>
    <property type="match status" value="1"/>
</dbReference>